<dbReference type="FunFam" id="3.40.50.300:FF:000093">
    <property type="entry name" value="Fidgetin-like 1"/>
    <property type="match status" value="1"/>
</dbReference>
<dbReference type="GO" id="GO:0016887">
    <property type="term" value="F:ATP hydrolysis activity"/>
    <property type="evidence" value="ECO:0007669"/>
    <property type="project" value="InterPro"/>
</dbReference>
<dbReference type="GO" id="GO:0005524">
    <property type="term" value="F:ATP binding"/>
    <property type="evidence" value="ECO:0007669"/>
    <property type="project" value="UniProtKB-KW"/>
</dbReference>
<feature type="domain" description="AAA+ ATPase" evidence="6">
    <location>
        <begin position="377"/>
        <end position="515"/>
    </location>
</feature>
<keyword evidence="2 4" id="KW-0547">Nucleotide-binding</keyword>
<name>A0A7S3XEE0_9CHLO</name>
<dbReference type="InterPro" id="IPR041569">
    <property type="entry name" value="AAA_lid_3"/>
</dbReference>
<gene>
    <name evidence="7" type="ORF">PSAL00342_LOCUS4910</name>
</gene>
<dbReference type="InterPro" id="IPR003960">
    <property type="entry name" value="ATPase_AAA_CS"/>
</dbReference>
<evidence type="ECO:0000313" key="7">
    <source>
        <dbReference type="EMBL" id="CAE0611075.1"/>
    </source>
</evidence>
<dbReference type="PROSITE" id="PS00674">
    <property type="entry name" value="AAA"/>
    <property type="match status" value="1"/>
</dbReference>
<sequence length="637" mass="70178">MDCESSCGRKEEMERVRNTMWNLERAQKEGKDDEVVALAMRLSLYAEAEALRGPGQEMCTRIARTKCLVALERKGRDMAERRESNGSTEASGRKLGANVQCLSLEQVFAEESIKKLLERPATPIMTFGYRSDHLETSQLDGVEGERNGGNTHKRRLPMKRGPTPAQLQPGPDLSHERTARKQWVAKKTETCADAEPMHVEGPPEAGDQSPAATGGFVTARTKLIAEHKKNGNKAAAAELESIGKMASDMFPAGPKHCPLRRDKQRGGKSMQPGAGRGGFVPPFMKKAMDSAGGGEEEEGPISKKHMDMLADESGELPEPLCNMDPKIVEQVCNEIMDNTSRTSWDDIAGQNEAKQLIKELVVWPMMNTELFRGARAPPKGLLLFGPPGTGKTLIGKAVAGNINATFFNISASSLTSKWIGEGEKMVRALFAVAGRLQPSVIFIDEIDSLLSARKAEGEHEASRRLKTEFLVQMEGCDSSSADRRVLLIGATNRPEELDEAARRRMPKQLYVPLPCDAARKQMVLRTLREVKSSLSEEDLDKLVRKTDGYSGSDMRNLIQEACQGPVRDIMSQKGETAVVGLTDQDLRAVVLKDFQKAARAQRASVSSEEIQRYELYNQKHGASYLVDGSSEDMDDDW</sequence>
<protein>
    <recommendedName>
        <fullName evidence="6">AAA+ ATPase domain-containing protein</fullName>
    </recommendedName>
</protein>
<dbReference type="PANTHER" id="PTHR23074">
    <property type="entry name" value="AAA DOMAIN-CONTAINING"/>
    <property type="match status" value="1"/>
</dbReference>
<dbReference type="AlphaFoldDB" id="A0A7S3XEE0"/>
<dbReference type="FunFam" id="1.10.8.60:FF:000022">
    <property type="entry name" value="Fidgetin like 1"/>
    <property type="match status" value="1"/>
</dbReference>
<dbReference type="Gene3D" id="1.10.8.60">
    <property type="match status" value="1"/>
</dbReference>
<dbReference type="Gene3D" id="3.40.50.300">
    <property type="entry name" value="P-loop containing nucleotide triphosphate hydrolases"/>
    <property type="match status" value="1"/>
</dbReference>
<evidence type="ECO:0000256" key="2">
    <source>
        <dbReference type="ARBA" id="ARBA00022741"/>
    </source>
</evidence>
<evidence type="ECO:0000259" key="6">
    <source>
        <dbReference type="SMART" id="SM00382"/>
    </source>
</evidence>
<dbReference type="InterPro" id="IPR027417">
    <property type="entry name" value="P-loop_NTPase"/>
</dbReference>
<dbReference type="SMART" id="SM00382">
    <property type="entry name" value="AAA"/>
    <property type="match status" value="1"/>
</dbReference>
<dbReference type="Pfam" id="PF00004">
    <property type="entry name" value="AAA"/>
    <property type="match status" value="1"/>
</dbReference>
<evidence type="ECO:0000256" key="3">
    <source>
        <dbReference type="ARBA" id="ARBA00022840"/>
    </source>
</evidence>
<evidence type="ECO:0000256" key="1">
    <source>
        <dbReference type="ARBA" id="ARBA00006914"/>
    </source>
</evidence>
<dbReference type="InterPro" id="IPR003959">
    <property type="entry name" value="ATPase_AAA_core"/>
</dbReference>
<comment type="similarity">
    <text evidence="1 4">Belongs to the AAA ATPase family.</text>
</comment>
<evidence type="ECO:0000256" key="5">
    <source>
        <dbReference type="SAM" id="MobiDB-lite"/>
    </source>
</evidence>
<reference evidence="7" key="1">
    <citation type="submission" date="2021-01" db="EMBL/GenBank/DDBJ databases">
        <authorList>
            <person name="Corre E."/>
            <person name="Pelletier E."/>
            <person name="Niang G."/>
            <person name="Scheremetjew M."/>
            <person name="Finn R."/>
            <person name="Kale V."/>
            <person name="Holt S."/>
            <person name="Cochrane G."/>
            <person name="Meng A."/>
            <person name="Brown T."/>
            <person name="Cohen L."/>
        </authorList>
    </citation>
    <scope>NUCLEOTIDE SEQUENCE</scope>
    <source>
        <strain evidence="7">CCMP1897</strain>
    </source>
</reference>
<keyword evidence="3 4" id="KW-0067">ATP-binding</keyword>
<dbReference type="EMBL" id="HBIS01005443">
    <property type="protein sequence ID" value="CAE0611075.1"/>
    <property type="molecule type" value="Transcribed_RNA"/>
</dbReference>
<dbReference type="InterPro" id="IPR050304">
    <property type="entry name" value="MT-severing_AAA_ATPase"/>
</dbReference>
<organism evidence="7">
    <name type="scientific">Picocystis salinarum</name>
    <dbReference type="NCBI Taxonomy" id="88271"/>
    <lineage>
        <taxon>Eukaryota</taxon>
        <taxon>Viridiplantae</taxon>
        <taxon>Chlorophyta</taxon>
        <taxon>Picocystophyceae</taxon>
        <taxon>Picocystales</taxon>
        <taxon>Picocystaceae</taxon>
        <taxon>Picocystis</taxon>
    </lineage>
</organism>
<evidence type="ECO:0000256" key="4">
    <source>
        <dbReference type="RuleBase" id="RU003651"/>
    </source>
</evidence>
<dbReference type="SUPFAM" id="SSF52540">
    <property type="entry name" value="P-loop containing nucleoside triphosphate hydrolases"/>
    <property type="match status" value="1"/>
</dbReference>
<feature type="region of interest" description="Disordered" evidence="5">
    <location>
        <begin position="259"/>
        <end position="282"/>
    </location>
</feature>
<proteinExistence type="inferred from homology"/>
<dbReference type="PANTHER" id="PTHR23074:SF17">
    <property type="entry name" value="FIDGETIN-LIKE PROTEIN 1"/>
    <property type="match status" value="1"/>
</dbReference>
<feature type="region of interest" description="Disordered" evidence="5">
    <location>
        <begin position="138"/>
        <end position="177"/>
    </location>
</feature>
<accession>A0A7S3XEE0</accession>
<dbReference type="InterPro" id="IPR003593">
    <property type="entry name" value="AAA+_ATPase"/>
</dbReference>
<dbReference type="Pfam" id="PF17862">
    <property type="entry name" value="AAA_lid_3"/>
    <property type="match status" value="1"/>
</dbReference>